<dbReference type="GO" id="GO:0019134">
    <property type="term" value="F:glucosamine-1-phosphate N-acetyltransferase activity"/>
    <property type="evidence" value="ECO:0007669"/>
    <property type="project" value="UniProtKB-EC"/>
</dbReference>
<comment type="function">
    <text evidence="13">Catalyzes the last two sequential reactions in the de novo biosynthetic pathway for UDP-N-acetylglucosamine (UDP-GlcNAc). The C-terminal domain catalyzes the transfer of acetyl group from acetyl coenzyme A to glucosamine-1-phosphate (GlcN-1-P) to produce N-acetylglucosamine-1-phosphate (GlcNAc-1-P), which is converted into UDP-GlcNAc by the transfer of uridine 5-monophosphate (from uridine 5-triphosphate), a reaction catalyzed by the N-terminal domain.</text>
</comment>
<keyword evidence="4" id="KW-0548">Nucleotidyltransferase</keyword>
<keyword evidence="8" id="KW-0573">Peptidoglycan synthesis</keyword>
<feature type="region of interest" description="Disordered" evidence="14">
    <location>
        <begin position="90"/>
        <end position="121"/>
    </location>
</feature>
<evidence type="ECO:0000256" key="1">
    <source>
        <dbReference type="ARBA" id="ARBA00001946"/>
    </source>
</evidence>
<dbReference type="InterPro" id="IPR050065">
    <property type="entry name" value="GlmU-like"/>
</dbReference>
<dbReference type="GO" id="GO:0009252">
    <property type="term" value="P:peptidoglycan biosynthetic process"/>
    <property type="evidence" value="ECO:0007669"/>
    <property type="project" value="UniProtKB-KW"/>
</dbReference>
<dbReference type="EMBL" id="LLYA01000178">
    <property type="protein sequence ID" value="KRR20387.1"/>
    <property type="molecule type" value="Genomic_DNA"/>
</dbReference>
<keyword evidence="7" id="KW-0133">Cell shape</keyword>
<keyword evidence="5" id="KW-0479">Metal-binding</keyword>
<dbReference type="GO" id="GO:0071555">
    <property type="term" value="P:cell wall organization"/>
    <property type="evidence" value="ECO:0007669"/>
    <property type="project" value="UniProtKB-KW"/>
</dbReference>
<comment type="cofactor">
    <cofactor evidence="1">
        <name>Mg(2+)</name>
        <dbReference type="ChEBI" id="CHEBI:18420"/>
    </cofactor>
</comment>
<comment type="catalytic activity">
    <reaction evidence="11">
        <text>alpha-D-glucosamine 1-phosphate + acetyl-CoA = N-acetyl-alpha-D-glucosamine 1-phosphate + CoA + H(+)</text>
        <dbReference type="Rhea" id="RHEA:13725"/>
        <dbReference type="ChEBI" id="CHEBI:15378"/>
        <dbReference type="ChEBI" id="CHEBI:57287"/>
        <dbReference type="ChEBI" id="CHEBI:57288"/>
        <dbReference type="ChEBI" id="CHEBI:57776"/>
        <dbReference type="ChEBI" id="CHEBI:58516"/>
        <dbReference type="EC" id="2.3.1.157"/>
    </reaction>
</comment>
<dbReference type="GO" id="GO:0046872">
    <property type="term" value="F:metal ion binding"/>
    <property type="evidence" value="ECO:0007669"/>
    <property type="project" value="UniProtKB-KW"/>
</dbReference>
<reference evidence="15 16" key="1">
    <citation type="submission" date="2014-03" db="EMBL/GenBank/DDBJ databases">
        <title>Bradyrhizobium valentinum sp. nov., isolated from effective nodules of Lupinus mariae-josephae, a lupine endemic of basic-lime soils in Eastern Spain.</title>
        <authorList>
            <person name="Duran D."/>
            <person name="Rey L."/>
            <person name="Navarro A."/>
            <person name="Busquets A."/>
            <person name="Imperial J."/>
            <person name="Ruiz-Argueso T."/>
        </authorList>
    </citation>
    <scope>NUCLEOTIDE SEQUENCE [LARGE SCALE GENOMIC DNA]</scope>
    <source>
        <strain evidence="15 16">Ro19</strain>
    </source>
</reference>
<dbReference type="PANTHER" id="PTHR43584:SF3">
    <property type="entry name" value="BIFUNCTIONAL PROTEIN GLMU"/>
    <property type="match status" value="1"/>
</dbReference>
<sequence>MGNLVETKAAALKAGVKVNQLSYVNDVHVGANSNLGAYTITCNYDGFFKHKTLIGEGAFGRHHLLTGRAGENRQRRLYRFGLRHHQGRARRCDGCGAHSAEQPRGRRGTVPRNEDAGEKEG</sequence>
<evidence type="ECO:0000256" key="8">
    <source>
        <dbReference type="ARBA" id="ARBA00022984"/>
    </source>
</evidence>
<evidence type="ECO:0000256" key="7">
    <source>
        <dbReference type="ARBA" id="ARBA00022960"/>
    </source>
</evidence>
<evidence type="ECO:0000256" key="4">
    <source>
        <dbReference type="ARBA" id="ARBA00022695"/>
    </source>
</evidence>
<proteinExistence type="predicted"/>
<evidence type="ECO:0000313" key="15">
    <source>
        <dbReference type="EMBL" id="KRR20387.1"/>
    </source>
</evidence>
<gene>
    <name evidence="15" type="ORF">CQ13_32610</name>
</gene>
<keyword evidence="10" id="KW-0961">Cell wall biogenesis/degradation</keyword>
<dbReference type="GO" id="GO:0008360">
    <property type="term" value="P:regulation of cell shape"/>
    <property type="evidence" value="ECO:0007669"/>
    <property type="project" value="UniProtKB-KW"/>
</dbReference>
<keyword evidence="3" id="KW-0808">Transferase</keyword>
<dbReference type="PANTHER" id="PTHR43584">
    <property type="entry name" value="NUCLEOTIDYL TRANSFERASE"/>
    <property type="match status" value="1"/>
</dbReference>
<dbReference type="GO" id="GO:0003977">
    <property type="term" value="F:UDP-N-acetylglucosamine diphosphorylase activity"/>
    <property type="evidence" value="ECO:0007669"/>
    <property type="project" value="UniProtKB-EC"/>
</dbReference>
<evidence type="ECO:0000256" key="11">
    <source>
        <dbReference type="ARBA" id="ARBA00048247"/>
    </source>
</evidence>
<keyword evidence="6" id="KW-0460">Magnesium</keyword>
<evidence type="ECO:0000313" key="16">
    <source>
        <dbReference type="Proteomes" id="UP000052023"/>
    </source>
</evidence>
<keyword evidence="9" id="KW-0012">Acyltransferase</keyword>
<protein>
    <submittedName>
        <fullName evidence="15">Uncharacterized protein</fullName>
    </submittedName>
</protein>
<name>A0A0R3MS35_9BRAD</name>
<dbReference type="SUPFAM" id="SSF51161">
    <property type="entry name" value="Trimeric LpxA-like enzymes"/>
    <property type="match status" value="1"/>
</dbReference>
<dbReference type="Proteomes" id="UP000052023">
    <property type="component" value="Unassembled WGS sequence"/>
</dbReference>
<feature type="compositionally biased region" description="Basic and acidic residues" evidence="14">
    <location>
        <begin position="112"/>
        <end position="121"/>
    </location>
</feature>
<evidence type="ECO:0000256" key="12">
    <source>
        <dbReference type="ARBA" id="ARBA00048493"/>
    </source>
</evidence>
<organism evidence="15 16">
    <name type="scientific">Bradyrhizobium retamae</name>
    <dbReference type="NCBI Taxonomy" id="1300035"/>
    <lineage>
        <taxon>Bacteria</taxon>
        <taxon>Pseudomonadati</taxon>
        <taxon>Pseudomonadota</taxon>
        <taxon>Alphaproteobacteria</taxon>
        <taxon>Hyphomicrobiales</taxon>
        <taxon>Nitrobacteraceae</taxon>
        <taxon>Bradyrhizobium</taxon>
    </lineage>
</organism>
<comment type="caution">
    <text evidence="15">The sequence shown here is derived from an EMBL/GenBank/DDBJ whole genome shotgun (WGS) entry which is preliminary data.</text>
</comment>
<evidence type="ECO:0000256" key="10">
    <source>
        <dbReference type="ARBA" id="ARBA00023316"/>
    </source>
</evidence>
<evidence type="ECO:0000256" key="14">
    <source>
        <dbReference type="SAM" id="MobiDB-lite"/>
    </source>
</evidence>
<comment type="catalytic activity">
    <reaction evidence="12">
        <text>N-acetyl-alpha-D-glucosamine 1-phosphate + UTP + H(+) = UDP-N-acetyl-alpha-D-glucosamine + diphosphate</text>
        <dbReference type="Rhea" id="RHEA:13509"/>
        <dbReference type="ChEBI" id="CHEBI:15378"/>
        <dbReference type="ChEBI" id="CHEBI:33019"/>
        <dbReference type="ChEBI" id="CHEBI:46398"/>
        <dbReference type="ChEBI" id="CHEBI:57705"/>
        <dbReference type="ChEBI" id="CHEBI:57776"/>
        <dbReference type="EC" id="2.7.7.23"/>
    </reaction>
</comment>
<dbReference type="InterPro" id="IPR011004">
    <property type="entry name" value="Trimer_LpxA-like_sf"/>
</dbReference>
<keyword evidence="2" id="KW-0963">Cytoplasm</keyword>
<evidence type="ECO:0000256" key="9">
    <source>
        <dbReference type="ARBA" id="ARBA00023315"/>
    </source>
</evidence>
<evidence type="ECO:0000256" key="6">
    <source>
        <dbReference type="ARBA" id="ARBA00022842"/>
    </source>
</evidence>
<dbReference type="AlphaFoldDB" id="A0A0R3MS35"/>
<evidence type="ECO:0000256" key="3">
    <source>
        <dbReference type="ARBA" id="ARBA00022679"/>
    </source>
</evidence>
<keyword evidence="16" id="KW-1185">Reference proteome</keyword>
<evidence type="ECO:0000256" key="13">
    <source>
        <dbReference type="ARBA" id="ARBA00049628"/>
    </source>
</evidence>
<evidence type="ECO:0000256" key="2">
    <source>
        <dbReference type="ARBA" id="ARBA00022490"/>
    </source>
</evidence>
<dbReference type="Gene3D" id="2.160.10.10">
    <property type="entry name" value="Hexapeptide repeat proteins"/>
    <property type="match status" value="1"/>
</dbReference>
<accession>A0A0R3MS35</accession>
<evidence type="ECO:0000256" key="5">
    <source>
        <dbReference type="ARBA" id="ARBA00022723"/>
    </source>
</evidence>